<name>A0AAW2Z353_9EUKA</name>
<dbReference type="InterPro" id="IPR025659">
    <property type="entry name" value="Tubby-like_C"/>
</dbReference>
<proteinExistence type="inferred from homology"/>
<dbReference type="AlphaFoldDB" id="A0AAW2Z353"/>
<evidence type="ECO:0000256" key="1">
    <source>
        <dbReference type="ARBA" id="ARBA00005437"/>
    </source>
</evidence>
<comment type="caution">
    <text evidence="2">The sequence shown here is derived from an EMBL/GenBank/DDBJ whole genome shotgun (WGS) entry which is preliminary data.</text>
</comment>
<dbReference type="Pfam" id="PF04525">
    <property type="entry name" value="LOR"/>
    <property type="match status" value="1"/>
</dbReference>
<dbReference type="InterPro" id="IPR007612">
    <property type="entry name" value="LOR"/>
</dbReference>
<organism evidence="2 3">
    <name type="scientific">Acrasis kona</name>
    <dbReference type="NCBI Taxonomy" id="1008807"/>
    <lineage>
        <taxon>Eukaryota</taxon>
        <taxon>Discoba</taxon>
        <taxon>Heterolobosea</taxon>
        <taxon>Tetramitia</taxon>
        <taxon>Eutetramitia</taxon>
        <taxon>Acrasidae</taxon>
        <taxon>Acrasis</taxon>
    </lineage>
</organism>
<reference evidence="2 3" key="1">
    <citation type="submission" date="2024-03" db="EMBL/GenBank/DDBJ databases">
        <title>The Acrasis kona genome and developmental transcriptomes reveal deep origins of eukaryotic multicellular pathways.</title>
        <authorList>
            <person name="Sheikh S."/>
            <person name="Fu C.-J."/>
            <person name="Brown M.W."/>
            <person name="Baldauf S.L."/>
        </authorList>
    </citation>
    <scope>NUCLEOTIDE SEQUENCE [LARGE SCALE GENOMIC DNA]</scope>
    <source>
        <strain evidence="2 3">ATCC MYA-3509</strain>
    </source>
</reference>
<dbReference type="EMBL" id="JAOPGA020000984">
    <property type="protein sequence ID" value="KAL0483739.1"/>
    <property type="molecule type" value="Genomic_DNA"/>
</dbReference>
<dbReference type="InterPro" id="IPR038595">
    <property type="entry name" value="LOR_sf"/>
</dbReference>
<dbReference type="Gene3D" id="2.40.160.200">
    <property type="entry name" value="LURP1-related"/>
    <property type="match status" value="1"/>
</dbReference>
<comment type="similarity">
    <text evidence="1">Belongs to the LOR family.</text>
</comment>
<gene>
    <name evidence="2" type="ORF">AKO1_013995</name>
</gene>
<sequence>MYGLKHPFEDAYANSPHEFETIDFFEPSVIEANRIGSPGSSRPAIMQPIETQTIPSPTKTITLKNITMPEKKLRTITPQSPQSPSLDNVTLLPNMRFNLPKSLFNTAEDKDITDQRAQVSFRIVQRWSLTSSIDIHDLLSGVKLCNISQDLLPIFPTFRIYQYDREISNCMMIGGHGTQYAFIYKFNDGSSDFLATGDFLNSEYEIVKGGKFIIARVSKRSWSKPGHVSLTVSPKEDVLHVISLVITIERQVQNMKYED</sequence>
<keyword evidence="3" id="KW-1185">Reference proteome</keyword>
<evidence type="ECO:0000313" key="3">
    <source>
        <dbReference type="Proteomes" id="UP001431209"/>
    </source>
</evidence>
<dbReference type="Proteomes" id="UP001431209">
    <property type="component" value="Unassembled WGS sequence"/>
</dbReference>
<dbReference type="SUPFAM" id="SSF54518">
    <property type="entry name" value="Tubby C-terminal domain-like"/>
    <property type="match status" value="1"/>
</dbReference>
<accession>A0AAW2Z353</accession>
<evidence type="ECO:0000313" key="2">
    <source>
        <dbReference type="EMBL" id="KAL0483739.1"/>
    </source>
</evidence>
<protein>
    <submittedName>
        <fullName evidence="2">Uncharacterized protein</fullName>
    </submittedName>
</protein>